<dbReference type="Gene3D" id="1.10.10.10">
    <property type="entry name" value="Winged helix-like DNA-binding domain superfamily/Winged helix DNA-binding domain"/>
    <property type="match status" value="1"/>
</dbReference>
<dbReference type="SUPFAM" id="SSF88659">
    <property type="entry name" value="Sigma3 and sigma4 domains of RNA polymerase sigma factors"/>
    <property type="match status" value="1"/>
</dbReference>
<dbReference type="Proteomes" id="UP000177894">
    <property type="component" value="Chromosome"/>
</dbReference>
<dbReference type="PANTHER" id="PTHR43133:SF51">
    <property type="entry name" value="RNA POLYMERASE SIGMA FACTOR"/>
    <property type="match status" value="1"/>
</dbReference>
<dbReference type="RefSeq" id="WP_070963938.1">
    <property type="nucleotide sequence ID" value="NZ_CP017603.1"/>
</dbReference>
<dbReference type="CDD" id="cd06171">
    <property type="entry name" value="Sigma70_r4"/>
    <property type="match status" value="1"/>
</dbReference>
<sequence length="169" mass="20235">MDRDFTLLYQKYKQPIFSYIYYLSKNNTEAEEICQDVFLKVYLNIDKFEGRSSLKTWIYRIAKNTFLEYKRKAKKEVLVEEIALLENPLIDETSNPENCLLNNEAHQQIKETLMKISEKHRMFIVLRDIQNLSYQEISEITDLKLNTVKVNIYRARNEFEKIYKGLEGS</sequence>
<dbReference type="EMBL" id="CP017603">
    <property type="protein sequence ID" value="AOY74901.1"/>
    <property type="molecule type" value="Genomic_DNA"/>
</dbReference>
<dbReference type="GO" id="GO:0003677">
    <property type="term" value="F:DNA binding"/>
    <property type="evidence" value="ECO:0007669"/>
    <property type="project" value="InterPro"/>
</dbReference>
<dbReference type="Gene3D" id="1.10.1740.10">
    <property type="match status" value="1"/>
</dbReference>
<dbReference type="AlphaFoldDB" id="A0AAC9RNL6"/>
<proteinExistence type="inferred from homology"/>
<reference evidence="7 9" key="1">
    <citation type="submission" date="2016-10" db="EMBL/GenBank/DDBJ databases">
        <title>Complete Genome Sequence of Acetogen Clostridium formicoaceticum ATCC 27076.</title>
        <authorList>
            <person name="Bao T."/>
            <person name="Cheng C."/>
            <person name="Zhao J."/>
            <person name="Yang S.-T."/>
            <person name="Wang J."/>
            <person name="Wang M."/>
        </authorList>
    </citation>
    <scope>NUCLEOTIDE SEQUENCE [LARGE SCALE GENOMIC DNA]</scope>
    <source>
        <strain evidence="7 9">ATCC 27076</strain>
    </source>
</reference>
<feature type="domain" description="RNA polymerase sigma-70 region 2" evidence="5">
    <location>
        <begin position="8"/>
        <end position="75"/>
    </location>
</feature>
<dbReference type="InterPro" id="IPR013249">
    <property type="entry name" value="RNA_pol_sigma70_r4_t2"/>
</dbReference>
<evidence type="ECO:0000256" key="3">
    <source>
        <dbReference type="ARBA" id="ARBA00023082"/>
    </source>
</evidence>
<evidence type="ECO:0000259" key="6">
    <source>
        <dbReference type="Pfam" id="PF08281"/>
    </source>
</evidence>
<evidence type="ECO:0000256" key="4">
    <source>
        <dbReference type="ARBA" id="ARBA00023163"/>
    </source>
</evidence>
<dbReference type="NCBIfam" id="TIGR02937">
    <property type="entry name" value="sigma70-ECF"/>
    <property type="match status" value="1"/>
</dbReference>
<dbReference type="InterPro" id="IPR036388">
    <property type="entry name" value="WH-like_DNA-bd_sf"/>
</dbReference>
<feature type="domain" description="RNA polymerase sigma factor 70 region 4 type 2" evidence="6">
    <location>
        <begin position="107"/>
        <end position="157"/>
    </location>
</feature>
<evidence type="ECO:0000313" key="10">
    <source>
        <dbReference type="Proteomes" id="UP000192478"/>
    </source>
</evidence>
<dbReference type="SUPFAM" id="SSF88946">
    <property type="entry name" value="Sigma2 domain of RNA polymerase sigma factors"/>
    <property type="match status" value="1"/>
</dbReference>
<evidence type="ECO:0000313" key="8">
    <source>
        <dbReference type="EMBL" id="ARE89306.1"/>
    </source>
</evidence>
<dbReference type="GO" id="GO:0016987">
    <property type="term" value="F:sigma factor activity"/>
    <property type="evidence" value="ECO:0007669"/>
    <property type="project" value="UniProtKB-KW"/>
</dbReference>
<keyword evidence="2" id="KW-0805">Transcription regulation</keyword>
<gene>
    <name evidence="8" type="primary">rpoE</name>
    <name evidence="7" type="ORF">BJL90_02365</name>
    <name evidence="8" type="ORF">CLFO_37130</name>
</gene>
<dbReference type="InterPro" id="IPR014284">
    <property type="entry name" value="RNA_pol_sigma-70_dom"/>
</dbReference>
<name>A0AAC9RNL6_9CLOT</name>
<reference evidence="8 10" key="2">
    <citation type="submission" date="2017-03" db="EMBL/GenBank/DDBJ databases">
        <title>Complete sequence of Clostridium formicaceticum DSM 92.</title>
        <authorList>
            <person name="Poehlein A."/>
            <person name="Karl M."/>
            <person name="Bengelsdorf F.R."/>
            <person name="Duerre P."/>
            <person name="Daniel R."/>
        </authorList>
    </citation>
    <scope>NUCLEOTIDE SEQUENCE [LARGE SCALE GENOMIC DNA]</scope>
    <source>
        <strain evidence="8 10">DSM 92</strain>
    </source>
</reference>
<dbReference type="Proteomes" id="UP000192478">
    <property type="component" value="Chromosome"/>
</dbReference>
<dbReference type="Pfam" id="PF04542">
    <property type="entry name" value="Sigma70_r2"/>
    <property type="match status" value="1"/>
</dbReference>
<accession>A0AAC9RNL6</accession>
<dbReference type="KEGG" id="cfm:BJL90_02365"/>
<evidence type="ECO:0000256" key="2">
    <source>
        <dbReference type="ARBA" id="ARBA00023015"/>
    </source>
</evidence>
<dbReference type="InterPro" id="IPR013324">
    <property type="entry name" value="RNA_pol_sigma_r3/r4-like"/>
</dbReference>
<keyword evidence="9" id="KW-1185">Reference proteome</keyword>
<keyword evidence="3" id="KW-0731">Sigma factor</keyword>
<comment type="similarity">
    <text evidence="1">Belongs to the sigma-70 factor family. ECF subfamily.</text>
</comment>
<dbReference type="InterPro" id="IPR013325">
    <property type="entry name" value="RNA_pol_sigma_r2"/>
</dbReference>
<dbReference type="Pfam" id="PF08281">
    <property type="entry name" value="Sigma70_r4_2"/>
    <property type="match status" value="1"/>
</dbReference>
<organism evidence="8 10">
    <name type="scientific">Clostridium formicaceticum</name>
    <dbReference type="NCBI Taxonomy" id="1497"/>
    <lineage>
        <taxon>Bacteria</taxon>
        <taxon>Bacillati</taxon>
        <taxon>Bacillota</taxon>
        <taxon>Clostridia</taxon>
        <taxon>Eubacteriales</taxon>
        <taxon>Clostridiaceae</taxon>
        <taxon>Clostridium</taxon>
    </lineage>
</organism>
<dbReference type="EMBL" id="CP020559">
    <property type="protein sequence ID" value="ARE89306.1"/>
    <property type="molecule type" value="Genomic_DNA"/>
</dbReference>
<evidence type="ECO:0000313" key="7">
    <source>
        <dbReference type="EMBL" id="AOY74901.1"/>
    </source>
</evidence>
<evidence type="ECO:0000259" key="5">
    <source>
        <dbReference type="Pfam" id="PF04542"/>
    </source>
</evidence>
<protein>
    <submittedName>
        <fullName evidence="8">ECF RNA polymerase sigma-E factor</fullName>
    </submittedName>
    <submittedName>
        <fullName evidence="7">RNA polymerase subunit sigma-24</fullName>
    </submittedName>
</protein>
<dbReference type="PANTHER" id="PTHR43133">
    <property type="entry name" value="RNA POLYMERASE ECF-TYPE SIGMA FACTO"/>
    <property type="match status" value="1"/>
</dbReference>
<dbReference type="InterPro" id="IPR007627">
    <property type="entry name" value="RNA_pol_sigma70_r2"/>
</dbReference>
<keyword evidence="4" id="KW-0804">Transcription</keyword>
<evidence type="ECO:0000256" key="1">
    <source>
        <dbReference type="ARBA" id="ARBA00010641"/>
    </source>
</evidence>
<dbReference type="GO" id="GO:0006352">
    <property type="term" value="P:DNA-templated transcription initiation"/>
    <property type="evidence" value="ECO:0007669"/>
    <property type="project" value="InterPro"/>
</dbReference>
<evidence type="ECO:0000313" key="9">
    <source>
        <dbReference type="Proteomes" id="UP000177894"/>
    </source>
</evidence>
<dbReference type="InterPro" id="IPR039425">
    <property type="entry name" value="RNA_pol_sigma-70-like"/>
</dbReference>